<dbReference type="RefSeq" id="WP_160772418.1">
    <property type="nucleotide sequence ID" value="NZ_WTYV01000005.1"/>
</dbReference>
<dbReference type="AlphaFoldDB" id="A0A844Z1A3"/>
<feature type="domain" description="CcmH/CycL/Ccl2/NrfF N-terminal" evidence="8">
    <location>
        <begin position="33"/>
        <end position="143"/>
    </location>
</feature>
<evidence type="ECO:0000259" key="8">
    <source>
        <dbReference type="Pfam" id="PF03918"/>
    </source>
</evidence>
<dbReference type="InterPro" id="IPR005616">
    <property type="entry name" value="CcmH/CycL/Ccl2/NrfF_N"/>
</dbReference>
<evidence type="ECO:0000313" key="9">
    <source>
        <dbReference type="EMBL" id="MXO72484.1"/>
    </source>
</evidence>
<feature type="transmembrane region" description="Helical" evidence="7">
    <location>
        <begin position="112"/>
        <end position="132"/>
    </location>
</feature>
<evidence type="ECO:0000256" key="1">
    <source>
        <dbReference type="ARBA" id="ARBA00010342"/>
    </source>
</evidence>
<name>A0A844Z1A3_9SPHN</name>
<keyword evidence="7" id="KW-0812">Transmembrane</keyword>
<dbReference type="Proteomes" id="UP000466966">
    <property type="component" value="Unassembled WGS sequence"/>
</dbReference>
<protein>
    <recommendedName>
        <fullName evidence="7">Cytochrome c-type biogenesis protein</fullName>
    </recommendedName>
</protein>
<keyword evidence="10" id="KW-1185">Reference proteome</keyword>
<evidence type="ECO:0000256" key="3">
    <source>
        <dbReference type="ARBA" id="ARBA00022723"/>
    </source>
</evidence>
<dbReference type="EMBL" id="WTYV01000005">
    <property type="protein sequence ID" value="MXO72484.1"/>
    <property type="molecule type" value="Genomic_DNA"/>
</dbReference>
<keyword evidence="7" id="KW-1133">Transmembrane helix</keyword>
<gene>
    <name evidence="9" type="ORF">GRI99_12680</name>
</gene>
<dbReference type="Pfam" id="PF03918">
    <property type="entry name" value="CcmH"/>
    <property type="match status" value="1"/>
</dbReference>
<comment type="function">
    <text evidence="7">Possible subunit of a heme lyase.</text>
</comment>
<evidence type="ECO:0000256" key="5">
    <source>
        <dbReference type="ARBA" id="ARBA00022748"/>
    </source>
</evidence>
<organism evidence="9 10">
    <name type="scientific">Alteraurantiacibacter buctensis</name>
    <dbReference type="NCBI Taxonomy" id="1503981"/>
    <lineage>
        <taxon>Bacteria</taxon>
        <taxon>Pseudomonadati</taxon>
        <taxon>Pseudomonadota</taxon>
        <taxon>Alphaproteobacteria</taxon>
        <taxon>Sphingomonadales</taxon>
        <taxon>Erythrobacteraceae</taxon>
        <taxon>Alteraurantiacibacter</taxon>
    </lineage>
</organism>
<keyword evidence="7" id="KW-0472">Membrane</keyword>
<evidence type="ECO:0000256" key="4">
    <source>
        <dbReference type="ARBA" id="ARBA00022729"/>
    </source>
</evidence>
<evidence type="ECO:0000256" key="7">
    <source>
        <dbReference type="RuleBase" id="RU364112"/>
    </source>
</evidence>
<sequence>MRRVAILALALAVAAPLAMPVLGQDSLPPAPYAYTELPDPAQEAQALHLMQTIRCLTCQSQSVADSDAQMAGDMRHLIRTRIAAGETPDQVRDWLVERYGDYISYEPTVSAITWPLFAGPVVLVLLGAVILYGRLGRRRRQAGEGGQ</sequence>
<dbReference type="InterPro" id="IPR051263">
    <property type="entry name" value="C-type_cytochrome_biogenesis"/>
</dbReference>
<comment type="similarity">
    <text evidence="1 7">Belongs to the CcmH/CycL/Ccl2/NrfF family.</text>
</comment>
<comment type="caution">
    <text evidence="9">The sequence shown here is derived from an EMBL/GenBank/DDBJ whole genome shotgun (WGS) entry which is preliminary data.</text>
</comment>
<dbReference type="OrthoDB" id="9804975at2"/>
<evidence type="ECO:0000256" key="6">
    <source>
        <dbReference type="ARBA" id="ARBA00023004"/>
    </source>
</evidence>
<keyword evidence="2 7" id="KW-0349">Heme</keyword>
<dbReference type="GO" id="GO:0005886">
    <property type="term" value="C:plasma membrane"/>
    <property type="evidence" value="ECO:0007669"/>
    <property type="project" value="TreeGrafter"/>
</dbReference>
<keyword evidence="4 7" id="KW-0732">Signal</keyword>
<feature type="signal peptide" evidence="7">
    <location>
        <begin position="1"/>
        <end position="23"/>
    </location>
</feature>
<dbReference type="GO" id="GO:0046872">
    <property type="term" value="F:metal ion binding"/>
    <property type="evidence" value="ECO:0007669"/>
    <property type="project" value="UniProtKB-KW"/>
</dbReference>
<accession>A0A844Z1A3</accession>
<keyword evidence="3 7" id="KW-0479">Metal-binding</keyword>
<dbReference type="PANTHER" id="PTHR47870">
    <property type="entry name" value="CYTOCHROME C-TYPE BIOGENESIS PROTEIN CCMH"/>
    <property type="match status" value="1"/>
</dbReference>
<evidence type="ECO:0000256" key="2">
    <source>
        <dbReference type="ARBA" id="ARBA00022617"/>
    </source>
</evidence>
<feature type="chain" id="PRO_5033101005" description="Cytochrome c-type biogenesis protein" evidence="7">
    <location>
        <begin position="24"/>
        <end position="147"/>
    </location>
</feature>
<dbReference type="CDD" id="cd16378">
    <property type="entry name" value="CcmH_N"/>
    <property type="match status" value="1"/>
</dbReference>
<dbReference type="PANTHER" id="PTHR47870:SF1">
    <property type="entry name" value="CYTOCHROME C-TYPE BIOGENESIS PROTEIN CCMH"/>
    <property type="match status" value="1"/>
</dbReference>
<reference evidence="9 10" key="1">
    <citation type="submission" date="2019-12" db="EMBL/GenBank/DDBJ databases">
        <title>Genomic-based taxomic classification of the family Erythrobacteraceae.</title>
        <authorList>
            <person name="Xu L."/>
        </authorList>
    </citation>
    <scope>NUCLEOTIDE SEQUENCE [LARGE SCALE GENOMIC DNA]</scope>
    <source>
        <strain evidence="9 10">M0322</strain>
    </source>
</reference>
<dbReference type="Gene3D" id="1.10.8.640">
    <property type="entry name" value="Cytochrome C biogenesis protein"/>
    <property type="match status" value="1"/>
</dbReference>
<dbReference type="InterPro" id="IPR038297">
    <property type="entry name" value="CcmH/CycL/NrfF/Ccl2_sf"/>
</dbReference>
<dbReference type="GO" id="GO:0017004">
    <property type="term" value="P:cytochrome complex assembly"/>
    <property type="evidence" value="ECO:0007669"/>
    <property type="project" value="UniProtKB-KW"/>
</dbReference>
<keyword evidence="5" id="KW-0201">Cytochrome c-type biogenesis</keyword>
<keyword evidence="6 7" id="KW-0408">Iron</keyword>
<proteinExistence type="inferred from homology"/>
<evidence type="ECO:0000313" key="10">
    <source>
        <dbReference type="Proteomes" id="UP000466966"/>
    </source>
</evidence>